<dbReference type="EMBL" id="UYRU01045260">
    <property type="protein sequence ID" value="VDK89089.1"/>
    <property type="molecule type" value="Genomic_DNA"/>
</dbReference>
<gene>
    <name evidence="1" type="ORF">DILT_LOCUS4319</name>
</gene>
<sequence>MGKRRFGKHLIPDTDSPILLLLQDVAARCSAPQVVRQRKICGFHAIGEGDNFPFNVDLVNAAAGLGEVRVRPDVDLSSLKESEFVFHIEAYDCDNPPHFSQRSTFAFPGLVAPNTSGVVVYHTRFRPTRLKAVYVCEADYSVSLSQSLIIQVTHFGKACRPELTVVGHRGESAYV</sequence>
<proteinExistence type="predicted"/>
<reference evidence="1 2" key="1">
    <citation type="submission" date="2018-11" db="EMBL/GenBank/DDBJ databases">
        <authorList>
            <consortium name="Pathogen Informatics"/>
        </authorList>
    </citation>
    <scope>NUCLEOTIDE SEQUENCE [LARGE SCALE GENOMIC DNA]</scope>
</reference>
<accession>A0A3P6U040</accession>
<protein>
    <submittedName>
        <fullName evidence="1">Uncharacterized protein</fullName>
    </submittedName>
</protein>
<name>A0A3P6U040_DIBLA</name>
<keyword evidence="2" id="KW-1185">Reference proteome</keyword>
<dbReference type="Proteomes" id="UP000281553">
    <property type="component" value="Unassembled WGS sequence"/>
</dbReference>
<evidence type="ECO:0000313" key="2">
    <source>
        <dbReference type="Proteomes" id="UP000281553"/>
    </source>
</evidence>
<evidence type="ECO:0000313" key="1">
    <source>
        <dbReference type="EMBL" id="VDK89089.1"/>
    </source>
</evidence>
<dbReference type="AlphaFoldDB" id="A0A3P6U040"/>
<organism evidence="1 2">
    <name type="scientific">Dibothriocephalus latus</name>
    <name type="common">Fish tapeworm</name>
    <name type="synonym">Diphyllobothrium latum</name>
    <dbReference type="NCBI Taxonomy" id="60516"/>
    <lineage>
        <taxon>Eukaryota</taxon>
        <taxon>Metazoa</taxon>
        <taxon>Spiralia</taxon>
        <taxon>Lophotrochozoa</taxon>
        <taxon>Platyhelminthes</taxon>
        <taxon>Cestoda</taxon>
        <taxon>Eucestoda</taxon>
        <taxon>Diphyllobothriidea</taxon>
        <taxon>Diphyllobothriidae</taxon>
        <taxon>Dibothriocephalus</taxon>
    </lineage>
</organism>